<dbReference type="GO" id="GO:0003735">
    <property type="term" value="F:structural constituent of ribosome"/>
    <property type="evidence" value="ECO:0007669"/>
    <property type="project" value="InterPro"/>
</dbReference>
<name>A0A3B0WF70_9ZZZZ</name>
<comment type="similarity">
    <text evidence="1">Belongs to the bacterial ribosomal protein bL31 family. Type A subfamily.</text>
</comment>
<evidence type="ECO:0000256" key="5">
    <source>
        <dbReference type="ARBA" id="ARBA00023274"/>
    </source>
</evidence>
<protein>
    <recommendedName>
        <fullName evidence="6">Large ribosomal subunit protein bL31</fullName>
    </recommendedName>
</protein>
<dbReference type="PROSITE" id="PS01143">
    <property type="entry name" value="RIBOSOMAL_L31"/>
    <property type="match status" value="1"/>
</dbReference>
<organism evidence="7">
    <name type="scientific">hydrothermal vent metagenome</name>
    <dbReference type="NCBI Taxonomy" id="652676"/>
    <lineage>
        <taxon>unclassified sequences</taxon>
        <taxon>metagenomes</taxon>
        <taxon>ecological metagenomes</taxon>
    </lineage>
</organism>
<dbReference type="AlphaFoldDB" id="A0A3B0WF70"/>
<keyword evidence="3" id="KW-0694">RNA-binding</keyword>
<dbReference type="PRINTS" id="PR01249">
    <property type="entry name" value="RIBOSOMALL31"/>
</dbReference>
<keyword evidence="2" id="KW-0699">rRNA-binding</keyword>
<dbReference type="NCBIfam" id="TIGR00105">
    <property type="entry name" value="L31"/>
    <property type="match status" value="1"/>
</dbReference>
<accession>A0A3B0WF70</accession>
<dbReference type="NCBIfam" id="NF000612">
    <property type="entry name" value="PRK00019.1"/>
    <property type="match status" value="1"/>
</dbReference>
<evidence type="ECO:0000256" key="2">
    <source>
        <dbReference type="ARBA" id="ARBA00022730"/>
    </source>
</evidence>
<dbReference type="PANTHER" id="PTHR33280">
    <property type="entry name" value="50S RIBOSOMAL PROTEIN L31, CHLOROPLASTIC"/>
    <property type="match status" value="1"/>
</dbReference>
<evidence type="ECO:0000313" key="7">
    <source>
        <dbReference type="EMBL" id="VAW42264.1"/>
    </source>
</evidence>
<dbReference type="InterPro" id="IPR034704">
    <property type="entry name" value="Ribosomal_bL28/bL31-like_sf"/>
</dbReference>
<keyword evidence="5" id="KW-0687">Ribonucleoprotein</keyword>
<dbReference type="InterPro" id="IPR002150">
    <property type="entry name" value="Ribosomal_bL31"/>
</dbReference>
<dbReference type="Pfam" id="PF01197">
    <property type="entry name" value="Ribosomal_L31"/>
    <property type="match status" value="1"/>
</dbReference>
<proteinExistence type="inferred from homology"/>
<evidence type="ECO:0000256" key="6">
    <source>
        <dbReference type="ARBA" id="ARBA00035687"/>
    </source>
</evidence>
<dbReference type="InterPro" id="IPR027491">
    <property type="entry name" value="Ribosomal_bL31_A"/>
</dbReference>
<dbReference type="SUPFAM" id="SSF143800">
    <property type="entry name" value="L28p-like"/>
    <property type="match status" value="1"/>
</dbReference>
<dbReference type="GO" id="GO:0006412">
    <property type="term" value="P:translation"/>
    <property type="evidence" value="ECO:0007669"/>
    <property type="project" value="InterPro"/>
</dbReference>
<dbReference type="GO" id="GO:0005840">
    <property type="term" value="C:ribosome"/>
    <property type="evidence" value="ECO:0007669"/>
    <property type="project" value="UniProtKB-KW"/>
</dbReference>
<dbReference type="Gene3D" id="4.10.830.30">
    <property type="entry name" value="Ribosomal protein L31"/>
    <property type="match status" value="1"/>
</dbReference>
<gene>
    <name evidence="7" type="ORF">MNBD_DELTA03-1503</name>
</gene>
<keyword evidence="4 7" id="KW-0689">Ribosomal protein</keyword>
<evidence type="ECO:0000256" key="1">
    <source>
        <dbReference type="ARBA" id="ARBA00009296"/>
    </source>
</evidence>
<dbReference type="PANTHER" id="PTHR33280:SF6">
    <property type="entry name" value="LARGE RIBOSOMAL SUBUNIT PROTEIN BL31A"/>
    <property type="match status" value="1"/>
</dbReference>
<evidence type="ECO:0000256" key="4">
    <source>
        <dbReference type="ARBA" id="ARBA00022980"/>
    </source>
</evidence>
<dbReference type="InterPro" id="IPR042105">
    <property type="entry name" value="Ribosomal_bL31_sf"/>
</dbReference>
<dbReference type="NCBIfam" id="NF001809">
    <property type="entry name" value="PRK00528.1"/>
    <property type="match status" value="1"/>
</dbReference>
<reference evidence="7" key="1">
    <citation type="submission" date="2018-06" db="EMBL/GenBank/DDBJ databases">
        <authorList>
            <person name="Zhirakovskaya E."/>
        </authorList>
    </citation>
    <scope>NUCLEOTIDE SEQUENCE</scope>
</reference>
<dbReference type="GO" id="GO:1990904">
    <property type="term" value="C:ribonucleoprotein complex"/>
    <property type="evidence" value="ECO:0007669"/>
    <property type="project" value="UniProtKB-KW"/>
</dbReference>
<dbReference type="GO" id="GO:0019843">
    <property type="term" value="F:rRNA binding"/>
    <property type="evidence" value="ECO:0007669"/>
    <property type="project" value="UniProtKB-KW"/>
</dbReference>
<evidence type="ECO:0000256" key="3">
    <source>
        <dbReference type="ARBA" id="ARBA00022884"/>
    </source>
</evidence>
<dbReference type="EMBL" id="UOEX01000429">
    <property type="protein sequence ID" value="VAW42264.1"/>
    <property type="molecule type" value="Genomic_DNA"/>
</dbReference>
<dbReference type="HAMAP" id="MF_00501">
    <property type="entry name" value="Ribosomal_bL31_1"/>
    <property type="match status" value="1"/>
</dbReference>
<sequence>MKKDIHPDYHKIVATCACGNKIELGSVDSAMSVEICSACHPFFTGKQKLVDTAGRVEKFKKKYAKHFQAAAK</sequence>